<dbReference type="OrthoDB" id="5818554at2759"/>
<dbReference type="KEGG" id="aten:116286225"/>
<dbReference type="GO" id="GO:0046872">
    <property type="term" value="F:metal ion binding"/>
    <property type="evidence" value="ECO:0007669"/>
    <property type="project" value="UniProtKB-KW"/>
</dbReference>
<keyword evidence="2" id="KW-0597">Phosphoprotein</keyword>
<reference evidence="6" key="1">
    <citation type="submission" date="2025-08" db="UniProtKB">
        <authorList>
            <consortium name="RefSeq"/>
        </authorList>
    </citation>
    <scope>IDENTIFICATION</scope>
    <source>
        <tissue evidence="6">Tentacle</tissue>
    </source>
</reference>
<dbReference type="EC" id="3.1.3.1" evidence="1"/>
<comment type="cofactor">
    <cofactor evidence="3">
        <name>Zn(2+)</name>
        <dbReference type="ChEBI" id="CHEBI:29105"/>
    </cofactor>
    <text evidence="3">Binds 2 Zn(2+) ions.</text>
</comment>
<dbReference type="Gene3D" id="3.40.720.10">
    <property type="entry name" value="Alkaline Phosphatase, subunit A"/>
    <property type="match status" value="1"/>
</dbReference>
<keyword evidence="5" id="KW-1185">Reference proteome</keyword>
<sequence length="97" mass="10888">MRVLLLFLMTILLQNHKGSDAADSLRSTQKKNQWFIDGVDKLNKLLSQKPNHNPAKNVILFVGDGCDINTNTAARILKGQQNGKKGEEGYLSYEEFP</sequence>
<dbReference type="InterPro" id="IPR017850">
    <property type="entry name" value="Alkaline_phosphatase_core_sf"/>
</dbReference>
<feature type="binding site" evidence="3">
    <location>
        <position position="64"/>
    </location>
    <ligand>
        <name>Zn(2+)</name>
        <dbReference type="ChEBI" id="CHEBI:29105"/>
        <label>2</label>
    </ligand>
</feature>
<dbReference type="AlphaFoldDB" id="A0A6P8GWB3"/>
<evidence type="ECO:0000313" key="6">
    <source>
        <dbReference type="RefSeq" id="XP_031548544.1"/>
    </source>
</evidence>
<feature type="signal peptide" evidence="4">
    <location>
        <begin position="1"/>
        <end position="21"/>
    </location>
</feature>
<organism evidence="5 6">
    <name type="scientific">Actinia tenebrosa</name>
    <name type="common">Australian red waratah sea anemone</name>
    <dbReference type="NCBI Taxonomy" id="6105"/>
    <lineage>
        <taxon>Eukaryota</taxon>
        <taxon>Metazoa</taxon>
        <taxon>Cnidaria</taxon>
        <taxon>Anthozoa</taxon>
        <taxon>Hexacorallia</taxon>
        <taxon>Actiniaria</taxon>
        <taxon>Actiniidae</taxon>
        <taxon>Actinia</taxon>
    </lineage>
</organism>
<dbReference type="GeneID" id="116286225"/>
<protein>
    <recommendedName>
        <fullName evidence="1">alkaline phosphatase</fullName>
        <ecNumber evidence="1">3.1.3.1</ecNumber>
    </recommendedName>
</protein>
<dbReference type="RefSeq" id="XP_031548544.1">
    <property type="nucleotide sequence ID" value="XM_031692684.1"/>
</dbReference>
<dbReference type="InterPro" id="IPR001952">
    <property type="entry name" value="Alkaline_phosphatase"/>
</dbReference>
<dbReference type="GO" id="GO:0004035">
    <property type="term" value="F:alkaline phosphatase activity"/>
    <property type="evidence" value="ECO:0007669"/>
    <property type="project" value="UniProtKB-EC"/>
</dbReference>
<evidence type="ECO:0000256" key="3">
    <source>
        <dbReference type="PIRSR" id="PIRSR601952-2"/>
    </source>
</evidence>
<dbReference type="Proteomes" id="UP000515163">
    <property type="component" value="Unplaced"/>
</dbReference>
<dbReference type="PANTHER" id="PTHR11596:SF5">
    <property type="entry name" value="ALKALINE PHOSPHATASE"/>
    <property type="match status" value="1"/>
</dbReference>
<evidence type="ECO:0000256" key="4">
    <source>
        <dbReference type="SAM" id="SignalP"/>
    </source>
</evidence>
<evidence type="ECO:0000256" key="2">
    <source>
        <dbReference type="ARBA" id="ARBA00022553"/>
    </source>
</evidence>
<keyword evidence="3" id="KW-0479">Metal-binding</keyword>
<feature type="chain" id="PRO_5027550976" description="alkaline phosphatase" evidence="4">
    <location>
        <begin position="22"/>
        <end position="97"/>
    </location>
</feature>
<comment type="cofactor">
    <cofactor evidence="3">
        <name>Mg(2+)</name>
        <dbReference type="ChEBI" id="CHEBI:18420"/>
    </cofactor>
    <text evidence="3">Binds 1 Mg(2+) ion.</text>
</comment>
<dbReference type="PANTHER" id="PTHR11596">
    <property type="entry name" value="ALKALINE PHOSPHATASE"/>
    <property type="match status" value="1"/>
</dbReference>
<name>A0A6P8GWB3_ACTTE</name>
<dbReference type="Pfam" id="PF00245">
    <property type="entry name" value="Alk_phosphatase"/>
    <property type="match status" value="1"/>
</dbReference>
<gene>
    <name evidence="6" type="primary">LOC116286225</name>
</gene>
<evidence type="ECO:0000256" key="1">
    <source>
        <dbReference type="ARBA" id="ARBA00012647"/>
    </source>
</evidence>
<keyword evidence="4" id="KW-0732">Signal</keyword>
<dbReference type="SUPFAM" id="SSF53649">
    <property type="entry name" value="Alkaline phosphatase-like"/>
    <property type="match status" value="1"/>
</dbReference>
<keyword evidence="3" id="KW-0862">Zinc</keyword>
<feature type="binding site" evidence="3">
    <location>
        <position position="64"/>
    </location>
    <ligand>
        <name>Mg(2+)</name>
        <dbReference type="ChEBI" id="CHEBI:18420"/>
    </ligand>
</feature>
<keyword evidence="3" id="KW-0460">Magnesium</keyword>
<evidence type="ECO:0000313" key="5">
    <source>
        <dbReference type="Proteomes" id="UP000515163"/>
    </source>
</evidence>
<dbReference type="InParanoid" id="A0A6P8GWB3"/>
<accession>A0A6P8GWB3</accession>
<proteinExistence type="predicted"/>